<evidence type="ECO:0000313" key="3">
    <source>
        <dbReference type="Proteomes" id="UP000276443"/>
    </source>
</evidence>
<dbReference type="EMBL" id="RKRF01000002">
    <property type="protein sequence ID" value="RPF57042.1"/>
    <property type="molecule type" value="Genomic_DNA"/>
</dbReference>
<evidence type="ECO:0000256" key="1">
    <source>
        <dbReference type="SAM" id="Phobius"/>
    </source>
</evidence>
<dbReference type="Proteomes" id="UP000276443">
    <property type="component" value="Unassembled WGS sequence"/>
</dbReference>
<proteinExistence type="predicted"/>
<evidence type="ECO:0000313" key="2">
    <source>
        <dbReference type="EMBL" id="RPF57042.1"/>
    </source>
</evidence>
<feature type="transmembrane region" description="Helical" evidence="1">
    <location>
        <begin position="7"/>
        <end position="24"/>
    </location>
</feature>
<sequence>MKASPVFLATMYFLIGIGFMYLALQSADETIWNAATIIFTVIAALNIGVAIRMMARYYAKKLNDNKKE</sequence>
<keyword evidence="1" id="KW-0472">Membrane</keyword>
<reference evidence="2 3" key="1">
    <citation type="submission" date="2018-11" db="EMBL/GenBank/DDBJ databases">
        <title>Genomic Encyclopedia of Type Strains, Phase IV (KMG-IV): sequencing the most valuable type-strain genomes for metagenomic binning, comparative biology and taxonomic classification.</title>
        <authorList>
            <person name="Goeker M."/>
        </authorList>
    </citation>
    <scope>NUCLEOTIDE SEQUENCE [LARGE SCALE GENOMIC DNA]</scope>
    <source>
        <strain evidence="2 3">DSM 18090</strain>
    </source>
</reference>
<feature type="transmembrane region" description="Helical" evidence="1">
    <location>
        <begin position="30"/>
        <end position="51"/>
    </location>
</feature>
<dbReference type="RefSeq" id="WP_124218915.1">
    <property type="nucleotide sequence ID" value="NZ_RKRF01000002.1"/>
</dbReference>
<keyword evidence="3" id="KW-1185">Reference proteome</keyword>
<gene>
    <name evidence="2" type="ORF">EDC24_0090</name>
</gene>
<dbReference type="Pfam" id="PF14146">
    <property type="entry name" value="DUF4305"/>
    <property type="match status" value="1"/>
</dbReference>
<comment type="caution">
    <text evidence="2">The sequence shown here is derived from an EMBL/GenBank/DDBJ whole genome shotgun (WGS) entry which is preliminary data.</text>
</comment>
<dbReference type="InterPro" id="IPR025426">
    <property type="entry name" value="DUF4305"/>
</dbReference>
<dbReference type="AlphaFoldDB" id="A0A3N5CB37"/>
<dbReference type="OrthoDB" id="2355666at2"/>
<keyword evidence="1" id="KW-1133">Transmembrane helix</keyword>
<organism evidence="2 3">
    <name type="scientific">Aquisalibacillus elongatus</name>
    <dbReference type="NCBI Taxonomy" id="485577"/>
    <lineage>
        <taxon>Bacteria</taxon>
        <taxon>Bacillati</taxon>
        <taxon>Bacillota</taxon>
        <taxon>Bacilli</taxon>
        <taxon>Bacillales</taxon>
        <taxon>Bacillaceae</taxon>
        <taxon>Aquisalibacillus</taxon>
    </lineage>
</organism>
<protein>
    <submittedName>
        <fullName evidence="2">Uncharacterized protein DUF4305</fullName>
    </submittedName>
</protein>
<accession>A0A3N5CB37</accession>
<name>A0A3N5CB37_9BACI</name>
<keyword evidence="1" id="KW-0812">Transmembrane</keyword>